<evidence type="ECO:0000256" key="15">
    <source>
        <dbReference type="HAMAP-Rule" id="MF_00605"/>
    </source>
</evidence>
<keyword evidence="20" id="KW-1185">Reference proteome</keyword>
<protein>
    <recommendedName>
        <fullName evidence="6 15">tRNA (guanine-N(1)-)-methyltransferase</fullName>
        <ecNumber evidence="5 15">2.1.1.228</ecNumber>
    </recommendedName>
    <alternativeName>
        <fullName evidence="12 15">M1G-methyltransferase</fullName>
    </alternativeName>
    <alternativeName>
        <fullName evidence="13 15">tRNA [GM37] methyltransferase</fullName>
    </alternativeName>
</protein>
<dbReference type="GO" id="GO:0002939">
    <property type="term" value="P:tRNA N1-guanine methylation"/>
    <property type="evidence" value="ECO:0007669"/>
    <property type="project" value="TreeGrafter"/>
</dbReference>
<dbReference type="NCBIfam" id="NF000648">
    <property type="entry name" value="PRK00026.1"/>
    <property type="match status" value="1"/>
</dbReference>
<evidence type="ECO:0000256" key="1">
    <source>
        <dbReference type="ARBA" id="ARBA00002634"/>
    </source>
</evidence>
<keyword evidence="10 15" id="KW-0949">S-adenosyl-L-methionine</keyword>
<dbReference type="HAMAP" id="MF_00605">
    <property type="entry name" value="TrmD"/>
    <property type="match status" value="1"/>
</dbReference>
<keyword evidence="9 15" id="KW-0808">Transferase</keyword>
<comment type="subcellular location">
    <subcellularLocation>
        <location evidence="2 15 17">Cytoplasm</location>
    </subcellularLocation>
</comment>
<dbReference type="AlphaFoldDB" id="A0A0G3I8G1"/>
<dbReference type="GO" id="GO:0052906">
    <property type="term" value="F:tRNA (guanine(37)-N1)-methyltransferase activity"/>
    <property type="evidence" value="ECO:0007669"/>
    <property type="project" value="UniProtKB-UniRule"/>
</dbReference>
<gene>
    <name evidence="15" type="primary">trmD</name>
    <name evidence="19" type="ORF">G293_01900</name>
</gene>
<evidence type="ECO:0000259" key="18">
    <source>
        <dbReference type="Pfam" id="PF01746"/>
    </source>
</evidence>
<keyword evidence="7 15" id="KW-0963">Cytoplasm</keyword>
<evidence type="ECO:0000256" key="5">
    <source>
        <dbReference type="ARBA" id="ARBA00012807"/>
    </source>
</evidence>
<dbReference type="PANTHER" id="PTHR46417">
    <property type="entry name" value="TRNA (GUANINE-N(1)-)-METHYLTRANSFERASE"/>
    <property type="match status" value="1"/>
</dbReference>
<dbReference type="Pfam" id="PF01746">
    <property type="entry name" value="tRNA_m1G_MT"/>
    <property type="match status" value="1"/>
</dbReference>
<dbReference type="InterPro" id="IPR029028">
    <property type="entry name" value="Alpha/beta_knot_MTases"/>
</dbReference>
<feature type="domain" description="tRNA methyltransferase TRMD/TRM10-type" evidence="18">
    <location>
        <begin position="4"/>
        <end position="228"/>
    </location>
</feature>
<evidence type="ECO:0000313" key="19">
    <source>
        <dbReference type="EMBL" id="AKK20012.1"/>
    </source>
</evidence>
<evidence type="ECO:0000256" key="9">
    <source>
        <dbReference type="ARBA" id="ARBA00022679"/>
    </source>
</evidence>
<evidence type="ECO:0000256" key="3">
    <source>
        <dbReference type="ARBA" id="ARBA00007630"/>
    </source>
</evidence>
<evidence type="ECO:0000256" key="12">
    <source>
        <dbReference type="ARBA" id="ARBA00029736"/>
    </source>
</evidence>
<evidence type="ECO:0000256" key="17">
    <source>
        <dbReference type="RuleBase" id="RU003464"/>
    </source>
</evidence>
<dbReference type="EC" id="2.1.1.228" evidence="5 15"/>
<dbReference type="OrthoDB" id="9807416at2"/>
<evidence type="ECO:0000256" key="10">
    <source>
        <dbReference type="ARBA" id="ARBA00022691"/>
    </source>
</evidence>
<evidence type="ECO:0000256" key="16">
    <source>
        <dbReference type="PIRSR" id="PIRSR000386-1"/>
    </source>
</evidence>
<dbReference type="InterPro" id="IPR002649">
    <property type="entry name" value="tRNA_m1G_MeTrfase_TrmD"/>
</dbReference>
<keyword evidence="11 15" id="KW-0819">tRNA processing</keyword>
<dbReference type="Gene3D" id="1.10.1270.20">
    <property type="entry name" value="tRNA(m1g37)methyltransferase, domain 2"/>
    <property type="match status" value="1"/>
</dbReference>
<organism evidence="19 20">
    <name type="scientific">Candidatus Liberibacter africanus PTSAPSY</name>
    <dbReference type="NCBI Taxonomy" id="1277257"/>
    <lineage>
        <taxon>Bacteria</taxon>
        <taxon>Pseudomonadati</taxon>
        <taxon>Pseudomonadota</taxon>
        <taxon>Alphaproteobacteria</taxon>
        <taxon>Hyphomicrobiales</taxon>
        <taxon>Rhizobiaceae</taxon>
        <taxon>Liberibacter</taxon>
    </lineage>
</organism>
<comment type="similarity">
    <text evidence="3 15 17">Belongs to the RNA methyltransferase TrmD family.</text>
</comment>
<dbReference type="InterPro" id="IPR023148">
    <property type="entry name" value="tRNA_m1G_MeTrfase_C_sf"/>
</dbReference>
<evidence type="ECO:0000313" key="20">
    <source>
        <dbReference type="Proteomes" id="UP000035503"/>
    </source>
</evidence>
<dbReference type="InterPro" id="IPR029026">
    <property type="entry name" value="tRNA_m1G_MTases_N"/>
</dbReference>
<dbReference type="KEGG" id="lau:G293_01900"/>
<dbReference type="PANTHER" id="PTHR46417:SF1">
    <property type="entry name" value="TRNA (GUANINE-N(1)-)-METHYLTRANSFERASE"/>
    <property type="match status" value="1"/>
</dbReference>
<dbReference type="FunFam" id="3.40.1280.10:FF:000001">
    <property type="entry name" value="tRNA (guanine-N(1)-)-methyltransferase"/>
    <property type="match status" value="1"/>
</dbReference>
<sequence length="236" mass="26170">MTFHVSILTLYPEMFPGHLGKSIAGKALSRNLWSMNAIQIRDFATDRHHSVDDTPSGGGAGMILRADILGKAIDYATSQHTQKDIPRILLSPRGKPLTQERARLLANNSGFIALCGHFEGIDERIIQARNLEEISIGDYILSGGEPAALILLDVVIRLLPGVLGNKKSAIHESFANGFLEFPQYTRPQIWEGLTIPSVLNSGNHEKIRKWREEQSLALTKKYRPDLLSKKGIPNTQ</sequence>
<evidence type="ECO:0000256" key="7">
    <source>
        <dbReference type="ARBA" id="ARBA00022490"/>
    </source>
</evidence>
<evidence type="ECO:0000256" key="8">
    <source>
        <dbReference type="ARBA" id="ARBA00022603"/>
    </source>
</evidence>
<dbReference type="PIRSF" id="PIRSF000386">
    <property type="entry name" value="tRNA_mtase"/>
    <property type="match status" value="1"/>
</dbReference>
<evidence type="ECO:0000256" key="4">
    <source>
        <dbReference type="ARBA" id="ARBA00011738"/>
    </source>
</evidence>
<dbReference type="PATRIC" id="fig|1277257.4.peg.412"/>
<dbReference type="GO" id="GO:0005829">
    <property type="term" value="C:cytosol"/>
    <property type="evidence" value="ECO:0007669"/>
    <property type="project" value="TreeGrafter"/>
</dbReference>
<proteinExistence type="inferred from homology"/>
<comment type="subunit">
    <text evidence="4 15 17">Homodimer.</text>
</comment>
<evidence type="ECO:0000256" key="14">
    <source>
        <dbReference type="ARBA" id="ARBA00047783"/>
    </source>
</evidence>
<keyword evidence="8 15" id="KW-0489">Methyltransferase</keyword>
<reference evidence="19 20" key="1">
    <citation type="journal article" date="2015" name="Genome Announc.">
        <title>Complete Genome Sequence of 'Candidatus Liberibacter africanus,' a Bacterium Associated with Citrus Huanglongbing.</title>
        <authorList>
            <person name="Lin H."/>
            <person name="Pietersen G."/>
            <person name="Han C."/>
            <person name="Read D.A."/>
            <person name="Lou B."/>
            <person name="Gupta G."/>
            <person name="Civerolo E.L."/>
        </authorList>
    </citation>
    <scope>NUCLEOTIDE SEQUENCE [LARGE SCALE GENOMIC DNA]</scope>
    <source>
        <strain evidence="19 20">PTSAPSY</strain>
    </source>
</reference>
<evidence type="ECO:0000256" key="2">
    <source>
        <dbReference type="ARBA" id="ARBA00004496"/>
    </source>
</evidence>
<dbReference type="EMBL" id="CP004021">
    <property type="protein sequence ID" value="AKK20012.1"/>
    <property type="molecule type" value="Genomic_DNA"/>
</dbReference>
<accession>A0A0G3I8G1</accession>
<name>A0A0G3I8G1_LIBAF</name>
<evidence type="ECO:0000256" key="11">
    <source>
        <dbReference type="ARBA" id="ARBA00022694"/>
    </source>
</evidence>
<dbReference type="SUPFAM" id="SSF75217">
    <property type="entry name" value="alpha/beta knot"/>
    <property type="match status" value="1"/>
</dbReference>
<comment type="function">
    <text evidence="1 15 17">Specifically methylates guanosine-37 in various tRNAs.</text>
</comment>
<dbReference type="CDD" id="cd18080">
    <property type="entry name" value="TrmD-like"/>
    <property type="match status" value="1"/>
</dbReference>
<dbReference type="InterPro" id="IPR016009">
    <property type="entry name" value="tRNA_MeTrfase_TRMD/TRM10"/>
</dbReference>
<feature type="binding site" evidence="15 16">
    <location>
        <position position="116"/>
    </location>
    <ligand>
        <name>S-adenosyl-L-methionine</name>
        <dbReference type="ChEBI" id="CHEBI:59789"/>
    </ligand>
</feature>
<dbReference type="NCBIfam" id="TIGR00088">
    <property type="entry name" value="trmD"/>
    <property type="match status" value="1"/>
</dbReference>
<feature type="binding site" evidence="15 16">
    <location>
        <begin position="136"/>
        <end position="141"/>
    </location>
    <ligand>
        <name>S-adenosyl-L-methionine</name>
        <dbReference type="ChEBI" id="CHEBI:59789"/>
    </ligand>
</feature>
<dbReference type="RefSeq" id="WP_047264064.1">
    <property type="nucleotide sequence ID" value="NZ_CP004021.1"/>
</dbReference>
<evidence type="ECO:0000256" key="6">
    <source>
        <dbReference type="ARBA" id="ARBA00014679"/>
    </source>
</evidence>
<dbReference type="Gene3D" id="3.40.1280.10">
    <property type="match status" value="1"/>
</dbReference>
<dbReference type="STRING" id="1277257.G293_01900"/>
<dbReference type="Proteomes" id="UP000035503">
    <property type="component" value="Chromosome"/>
</dbReference>
<comment type="catalytic activity">
    <reaction evidence="14 15 17">
        <text>guanosine(37) in tRNA + S-adenosyl-L-methionine = N(1)-methylguanosine(37) in tRNA + S-adenosyl-L-homocysteine + H(+)</text>
        <dbReference type="Rhea" id="RHEA:36899"/>
        <dbReference type="Rhea" id="RHEA-COMP:10145"/>
        <dbReference type="Rhea" id="RHEA-COMP:10147"/>
        <dbReference type="ChEBI" id="CHEBI:15378"/>
        <dbReference type="ChEBI" id="CHEBI:57856"/>
        <dbReference type="ChEBI" id="CHEBI:59789"/>
        <dbReference type="ChEBI" id="CHEBI:73542"/>
        <dbReference type="ChEBI" id="CHEBI:74269"/>
        <dbReference type="EC" id="2.1.1.228"/>
    </reaction>
</comment>
<evidence type="ECO:0000256" key="13">
    <source>
        <dbReference type="ARBA" id="ARBA00033392"/>
    </source>
</evidence>